<comment type="caution">
    <text evidence="1">The sequence shown here is derived from an EMBL/GenBank/DDBJ whole genome shotgun (WGS) entry which is preliminary data.</text>
</comment>
<evidence type="ECO:0000313" key="1">
    <source>
        <dbReference type="EMBL" id="GCC33854.1"/>
    </source>
</evidence>
<accession>A0A401STY0</accession>
<dbReference type="Proteomes" id="UP000287033">
    <property type="component" value="Unassembled WGS sequence"/>
</dbReference>
<dbReference type="AlphaFoldDB" id="A0A401STY0"/>
<keyword evidence="2" id="KW-1185">Reference proteome</keyword>
<name>A0A401STY0_CHIPU</name>
<protein>
    <submittedName>
        <fullName evidence="1">Uncharacterized protein</fullName>
    </submittedName>
</protein>
<organism evidence="1 2">
    <name type="scientific">Chiloscyllium punctatum</name>
    <name type="common">Brownbanded bambooshark</name>
    <name type="synonym">Hemiscyllium punctatum</name>
    <dbReference type="NCBI Taxonomy" id="137246"/>
    <lineage>
        <taxon>Eukaryota</taxon>
        <taxon>Metazoa</taxon>
        <taxon>Chordata</taxon>
        <taxon>Craniata</taxon>
        <taxon>Vertebrata</taxon>
        <taxon>Chondrichthyes</taxon>
        <taxon>Elasmobranchii</taxon>
        <taxon>Galeomorphii</taxon>
        <taxon>Galeoidea</taxon>
        <taxon>Orectolobiformes</taxon>
        <taxon>Hemiscylliidae</taxon>
        <taxon>Chiloscyllium</taxon>
    </lineage>
</organism>
<dbReference type="EMBL" id="BEZZ01000548">
    <property type="protein sequence ID" value="GCC33854.1"/>
    <property type="molecule type" value="Genomic_DNA"/>
</dbReference>
<reference evidence="1 2" key="1">
    <citation type="journal article" date="2018" name="Nat. Ecol. Evol.">
        <title>Shark genomes provide insights into elasmobranch evolution and the origin of vertebrates.</title>
        <authorList>
            <person name="Hara Y"/>
            <person name="Yamaguchi K"/>
            <person name="Onimaru K"/>
            <person name="Kadota M"/>
            <person name="Koyanagi M"/>
            <person name="Keeley SD"/>
            <person name="Tatsumi K"/>
            <person name="Tanaka K"/>
            <person name="Motone F"/>
            <person name="Kageyama Y"/>
            <person name="Nozu R"/>
            <person name="Adachi N"/>
            <person name="Nishimura O"/>
            <person name="Nakagawa R"/>
            <person name="Tanegashima C"/>
            <person name="Kiyatake I"/>
            <person name="Matsumoto R"/>
            <person name="Murakumo K"/>
            <person name="Nishida K"/>
            <person name="Terakita A"/>
            <person name="Kuratani S"/>
            <person name="Sato K"/>
            <person name="Hyodo S Kuraku.S."/>
        </authorList>
    </citation>
    <scope>NUCLEOTIDE SEQUENCE [LARGE SCALE GENOMIC DNA]</scope>
</reference>
<evidence type="ECO:0000313" key="2">
    <source>
        <dbReference type="Proteomes" id="UP000287033"/>
    </source>
</evidence>
<proteinExistence type="predicted"/>
<sequence>MIQLLSMFKESAKQQTLSEGHHQMEQNKRLNLSFEELEAYTLEVSSSCDTIGGEKKACEVEGVVKVA</sequence>
<gene>
    <name evidence="1" type="ORF">chiPu_0012325</name>
</gene>